<dbReference type="Proteomes" id="UP000594262">
    <property type="component" value="Unplaced"/>
</dbReference>
<evidence type="ECO:0000259" key="20">
    <source>
        <dbReference type="Pfam" id="PF17900"/>
    </source>
</evidence>
<feature type="binding site" evidence="15">
    <location>
        <position position="441"/>
    </location>
    <ligand>
        <name>Zn(2+)</name>
        <dbReference type="ChEBI" id="CHEBI:29105"/>
        <note>catalytic</note>
    </ligand>
</feature>
<evidence type="ECO:0000256" key="6">
    <source>
        <dbReference type="ARBA" id="ARBA00022723"/>
    </source>
</evidence>
<evidence type="ECO:0000256" key="3">
    <source>
        <dbReference type="ARBA" id="ARBA00022438"/>
    </source>
</evidence>
<dbReference type="AlphaFoldDB" id="A0A7M5WUN4"/>
<accession>A0A7M5WUN4</accession>
<evidence type="ECO:0000256" key="13">
    <source>
        <dbReference type="ARBA" id="ARBA00023180"/>
    </source>
</evidence>
<evidence type="ECO:0000256" key="16">
    <source>
        <dbReference type="PIRSR" id="PIRSR634016-4"/>
    </source>
</evidence>
<keyword evidence="6 15" id="KW-0479">Metal-binding</keyword>
<keyword evidence="3" id="KW-0031">Aminopeptidase</keyword>
<dbReference type="GO" id="GO:0005737">
    <property type="term" value="C:cytoplasm"/>
    <property type="evidence" value="ECO:0007669"/>
    <property type="project" value="TreeGrafter"/>
</dbReference>
<keyword evidence="10 17" id="KW-1133">Transmembrane helix</keyword>
<dbReference type="FunFam" id="2.60.40.1910:FF:000006">
    <property type="entry name" value="Aminopeptidase"/>
    <property type="match status" value="1"/>
</dbReference>
<dbReference type="InterPro" id="IPR042097">
    <property type="entry name" value="Aminopeptidase_N-like_N_sf"/>
</dbReference>
<evidence type="ECO:0000256" key="4">
    <source>
        <dbReference type="ARBA" id="ARBA00022670"/>
    </source>
</evidence>
<keyword evidence="9" id="KW-0735">Signal-anchor</keyword>
<organism evidence="21 22">
    <name type="scientific">Clytia hemisphaerica</name>
    <dbReference type="NCBI Taxonomy" id="252671"/>
    <lineage>
        <taxon>Eukaryota</taxon>
        <taxon>Metazoa</taxon>
        <taxon>Cnidaria</taxon>
        <taxon>Hydrozoa</taxon>
        <taxon>Hydroidolina</taxon>
        <taxon>Leptothecata</taxon>
        <taxon>Obeliida</taxon>
        <taxon>Clytiidae</taxon>
        <taxon>Clytia</taxon>
    </lineage>
</organism>
<dbReference type="GO" id="GO:0006508">
    <property type="term" value="P:proteolysis"/>
    <property type="evidence" value="ECO:0007669"/>
    <property type="project" value="UniProtKB-KW"/>
</dbReference>
<evidence type="ECO:0000256" key="17">
    <source>
        <dbReference type="SAM" id="Phobius"/>
    </source>
</evidence>
<evidence type="ECO:0000256" key="1">
    <source>
        <dbReference type="ARBA" id="ARBA00004606"/>
    </source>
</evidence>
<evidence type="ECO:0000256" key="14">
    <source>
        <dbReference type="PIRSR" id="PIRSR634016-1"/>
    </source>
</evidence>
<dbReference type="InterPro" id="IPR050344">
    <property type="entry name" value="Peptidase_M1_aminopeptidases"/>
</dbReference>
<dbReference type="GO" id="GO:0008270">
    <property type="term" value="F:zinc ion binding"/>
    <property type="evidence" value="ECO:0007669"/>
    <property type="project" value="InterPro"/>
</dbReference>
<evidence type="ECO:0000313" key="22">
    <source>
        <dbReference type="Proteomes" id="UP000594262"/>
    </source>
</evidence>
<feature type="domain" description="Peptidase M1 membrane alanine aminopeptidase" evidence="18">
    <location>
        <begin position="374"/>
        <end position="587"/>
    </location>
</feature>
<evidence type="ECO:0000256" key="11">
    <source>
        <dbReference type="ARBA" id="ARBA00023049"/>
    </source>
</evidence>
<name>A0A7M5WUN4_9CNID</name>
<feature type="binding site" evidence="15">
    <location>
        <position position="445"/>
    </location>
    <ligand>
        <name>Zn(2+)</name>
        <dbReference type="ChEBI" id="CHEBI:29105"/>
        <note>catalytic</note>
    </ligand>
</feature>
<dbReference type="Pfam" id="PF11838">
    <property type="entry name" value="ERAP1_C"/>
    <property type="match status" value="1"/>
</dbReference>
<keyword evidence="11" id="KW-0482">Metalloprotease</keyword>
<dbReference type="GO" id="GO:0043171">
    <property type="term" value="P:peptide catabolic process"/>
    <property type="evidence" value="ECO:0007669"/>
    <property type="project" value="TreeGrafter"/>
</dbReference>
<evidence type="ECO:0000313" key="21">
    <source>
        <dbReference type="EnsemblMetazoa" id="CLYHEMP013378.1"/>
    </source>
</evidence>
<feature type="transmembrane region" description="Helical" evidence="17">
    <location>
        <begin position="79"/>
        <end position="101"/>
    </location>
</feature>
<dbReference type="Pfam" id="PF01433">
    <property type="entry name" value="Peptidase_M1"/>
    <property type="match status" value="1"/>
</dbReference>
<dbReference type="RefSeq" id="XP_066910698.1">
    <property type="nucleotide sequence ID" value="XM_067054597.1"/>
</dbReference>
<evidence type="ECO:0000259" key="18">
    <source>
        <dbReference type="Pfam" id="PF01433"/>
    </source>
</evidence>
<dbReference type="FunFam" id="2.60.40.1730:FF:000012">
    <property type="entry name" value="Aminopeptidase N"/>
    <property type="match status" value="1"/>
</dbReference>
<dbReference type="GO" id="GO:0005615">
    <property type="term" value="C:extracellular space"/>
    <property type="evidence" value="ECO:0007669"/>
    <property type="project" value="TreeGrafter"/>
</dbReference>
<dbReference type="InterPro" id="IPR014782">
    <property type="entry name" value="Peptidase_M1_dom"/>
</dbReference>
<feature type="binding site" evidence="15">
    <location>
        <position position="464"/>
    </location>
    <ligand>
        <name>Zn(2+)</name>
        <dbReference type="ChEBI" id="CHEBI:29105"/>
        <note>catalytic</note>
    </ligand>
</feature>
<dbReference type="GO" id="GO:0042277">
    <property type="term" value="F:peptide binding"/>
    <property type="evidence" value="ECO:0007669"/>
    <property type="project" value="TreeGrafter"/>
</dbReference>
<dbReference type="Gene3D" id="1.10.390.10">
    <property type="entry name" value="Neutral Protease Domain 2"/>
    <property type="match status" value="1"/>
</dbReference>
<dbReference type="InterPro" id="IPR045357">
    <property type="entry name" value="Aminopeptidase_N-like_N"/>
</dbReference>
<comment type="cofactor">
    <cofactor evidence="15">
        <name>Zn(2+)</name>
        <dbReference type="ChEBI" id="CHEBI:29105"/>
    </cofactor>
    <text evidence="15">Binds 1 zinc ion per subunit.</text>
</comment>
<dbReference type="InterPro" id="IPR001930">
    <property type="entry name" value="Peptidase_M1"/>
</dbReference>
<protein>
    <recommendedName>
        <fullName evidence="23">Aminopeptidase</fullName>
    </recommendedName>
</protein>
<dbReference type="GO" id="GO:0070006">
    <property type="term" value="F:metalloaminopeptidase activity"/>
    <property type="evidence" value="ECO:0007669"/>
    <property type="project" value="TreeGrafter"/>
</dbReference>
<evidence type="ECO:0000256" key="10">
    <source>
        <dbReference type="ARBA" id="ARBA00022989"/>
    </source>
</evidence>
<dbReference type="SUPFAM" id="SSF63737">
    <property type="entry name" value="Leukotriene A4 hydrolase N-terminal domain"/>
    <property type="match status" value="1"/>
</dbReference>
<feature type="site" description="Transition state stabilizer" evidence="16">
    <location>
        <position position="527"/>
    </location>
</feature>
<dbReference type="PANTHER" id="PTHR11533">
    <property type="entry name" value="PROTEASE M1 ZINC METALLOPROTEASE"/>
    <property type="match status" value="1"/>
</dbReference>
<keyword evidence="12 17" id="KW-0472">Membrane</keyword>
<dbReference type="SUPFAM" id="SSF55486">
    <property type="entry name" value="Metalloproteases ('zincins'), catalytic domain"/>
    <property type="match status" value="1"/>
</dbReference>
<evidence type="ECO:0000256" key="12">
    <source>
        <dbReference type="ARBA" id="ARBA00023136"/>
    </source>
</evidence>
<keyword evidence="13" id="KW-0325">Glycoprotein</keyword>
<keyword evidence="4" id="KW-0645">Protease</keyword>
<sequence length="1006" mass="115836">MSILASKGQLMDDLLFHELWLAKQKFKEYEDETTYDGEADFPDSTDDEDRDDFKQLFLKERRDKKHKRKEIIGNNTSEWMAVIIGVFFVAAVAGVASYHAYRSDLSDELGRASVTSISSDEALMSDAAPTYQLPEGFYDELRLPTNLSPTNYVLYLSIDMAKKYYNGLVKITFDCVQQTDRIILHSSKTKNTKVEVKDGKEPISVLDTQYNLQREMMVITLGSNLTVGNVYTLLVSFERPLRYTDNDGFYLTDYVDSNSLKHMMANTDFEPSSARRAFPCFDEPAYKATFEIFAQHPKNDYFALSNMPVKQKIELGTDRMETHFSITPRMSTYLVGWVITSYENVQTTGPNNVKIRVFAPKGRLSETNFAEGMAPYCIQYFENKIRINYTLPKMDLVPYSKMSAGADEVWGMIIFTESSLLYDSKIGNSNQLFRIATTVCHEISHMWFGDLVTMKWWNDLWLKESFAAYLEYLPVEKRFPEWDLPSKIYSDGMVSALSYDSSIYTHPIRTLEKDPKKMRQNYDAITYEKGAAVVSMLANYIGDDKFFEGVNSFLNKYKYGNADAHQFWRSMEKSVKTVDVVSLMNSWVNQAGYPVILMEAKKNRSGVEVSQERFVFQNKTVTNLTKDFDTKWEIPIAIQASDDENITRSLLTDRKGSIEVNLTNSDWFIGNYKATGFYRTYYDKENWRALLKVLEDNHETLSVVDRASLLNDVAAFSNFNFMELASSLEFTTYLSQERHPIPWGIGLGHIYSIRGLFYETNLKKCFDAYIDKLISPVLEDLNKTPKHTHLQKLLITKLTSAAVTINKKPLTDEIVEKFLKYLVRDGNYHIPADLLLTVFSAGIKHGQAYEWDALMDRFKKAKSLMEQSLILNSLVATTDKKLLKRYLSYATNSSNIPSFMAQTVLRGLCAHHESHAMAWKYVQDNYLALDAENSAEPILTRYLLNSCMLGKTQQDLDEAEAFVKRYNLQKDIAVLRNIEAIKYSMELMKEKDSVEKWLKERHHLEC</sequence>
<dbReference type="PANTHER" id="PTHR11533:SF299">
    <property type="entry name" value="AMINOPEPTIDASE"/>
    <property type="match status" value="1"/>
</dbReference>
<reference evidence="21" key="1">
    <citation type="submission" date="2021-01" db="UniProtKB">
        <authorList>
            <consortium name="EnsemblMetazoa"/>
        </authorList>
    </citation>
    <scope>IDENTIFICATION</scope>
</reference>
<evidence type="ECO:0008006" key="23">
    <source>
        <dbReference type="Google" id="ProtNLM"/>
    </source>
</evidence>
<keyword evidence="22" id="KW-1185">Reference proteome</keyword>
<dbReference type="OrthoDB" id="6021584at2759"/>
<dbReference type="EnsemblMetazoa" id="CLYHEMT013378.1">
    <property type="protein sequence ID" value="CLYHEMP013378.1"/>
    <property type="gene ID" value="CLYHEMG013378"/>
</dbReference>
<evidence type="ECO:0000259" key="19">
    <source>
        <dbReference type="Pfam" id="PF11838"/>
    </source>
</evidence>
<evidence type="ECO:0000256" key="2">
    <source>
        <dbReference type="ARBA" id="ARBA00010136"/>
    </source>
</evidence>
<keyword evidence="8 15" id="KW-0862">Zinc</keyword>
<feature type="domain" description="Aminopeptidase N-like N-terminal" evidence="20">
    <location>
        <begin position="149"/>
        <end position="334"/>
    </location>
</feature>
<evidence type="ECO:0000256" key="9">
    <source>
        <dbReference type="ARBA" id="ARBA00022968"/>
    </source>
</evidence>
<feature type="active site" description="Proton acceptor" evidence="14">
    <location>
        <position position="442"/>
    </location>
</feature>
<dbReference type="Gene3D" id="2.60.40.1910">
    <property type="match status" value="1"/>
</dbReference>
<dbReference type="CDD" id="cd09601">
    <property type="entry name" value="M1_APN-Q_like"/>
    <property type="match status" value="1"/>
</dbReference>
<comment type="similarity">
    <text evidence="2">Belongs to the peptidase M1 family.</text>
</comment>
<feature type="domain" description="ERAP1-like C-terminal" evidence="19">
    <location>
        <begin position="667"/>
        <end position="979"/>
    </location>
</feature>
<dbReference type="InterPro" id="IPR027268">
    <property type="entry name" value="Peptidase_M4/M1_CTD_sf"/>
</dbReference>
<dbReference type="Gene3D" id="2.60.40.1730">
    <property type="entry name" value="tricorn interacting facor f3 domain"/>
    <property type="match status" value="1"/>
</dbReference>
<dbReference type="FunFam" id="1.10.390.10:FF:000006">
    <property type="entry name" value="Puromycin-sensitive aminopeptidase"/>
    <property type="match status" value="1"/>
</dbReference>
<dbReference type="Gene3D" id="1.25.50.20">
    <property type="match status" value="1"/>
</dbReference>
<dbReference type="InterPro" id="IPR024571">
    <property type="entry name" value="ERAP1-like_C_dom"/>
</dbReference>
<evidence type="ECO:0000256" key="15">
    <source>
        <dbReference type="PIRSR" id="PIRSR634016-3"/>
    </source>
</evidence>
<proteinExistence type="inferred from homology"/>
<keyword evidence="5 17" id="KW-0812">Transmembrane</keyword>
<dbReference type="PRINTS" id="PR00756">
    <property type="entry name" value="ALADIPTASE"/>
</dbReference>
<dbReference type="Pfam" id="PF17900">
    <property type="entry name" value="Peptidase_M1_N"/>
    <property type="match status" value="1"/>
</dbReference>
<evidence type="ECO:0000256" key="8">
    <source>
        <dbReference type="ARBA" id="ARBA00022833"/>
    </source>
</evidence>
<evidence type="ECO:0000256" key="5">
    <source>
        <dbReference type="ARBA" id="ARBA00022692"/>
    </source>
</evidence>
<dbReference type="GeneID" id="136798006"/>
<dbReference type="InterPro" id="IPR034016">
    <property type="entry name" value="M1_APN-typ"/>
</dbReference>
<dbReference type="GO" id="GO:0016020">
    <property type="term" value="C:membrane"/>
    <property type="evidence" value="ECO:0007669"/>
    <property type="project" value="UniProtKB-SubCell"/>
</dbReference>
<evidence type="ECO:0000256" key="7">
    <source>
        <dbReference type="ARBA" id="ARBA00022801"/>
    </source>
</evidence>
<comment type="subcellular location">
    <subcellularLocation>
        <location evidence="1">Membrane</location>
        <topology evidence="1">Single-pass type II membrane protein</topology>
    </subcellularLocation>
</comment>
<keyword evidence="7" id="KW-0378">Hydrolase</keyword>